<protein>
    <submittedName>
        <fullName evidence="2">Uncharacterized protein</fullName>
    </submittedName>
</protein>
<keyword evidence="1" id="KW-1133">Transmembrane helix</keyword>
<name>G8QTQ2_SPHPG</name>
<dbReference type="EMBL" id="CP003155">
    <property type="protein sequence ID" value="AEV28017.1"/>
    <property type="molecule type" value="Genomic_DNA"/>
</dbReference>
<keyword evidence="3" id="KW-1185">Reference proteome</keyword>
<dbReference type="RefSeq" id="WP_014268866.1">
    <property type="nucleotide sequence ID" value="NC_016633.1"/>
</dbReference>
<dbReference type="KEGG" id="sgp:SpiGrapes_0153"/>
<keyword evidence="1" id="KW-0472">Membrane</keyword>
<keyword evidence="1" id="KW-0812">Transmembrane</keyword>
<accession>G8QTQ2</accession>
<gene>
    <name evidence="2" type="ordered locus">SpiGrapes_0153</name>
</gene>
<dbReference type="HOGENOM" id="CLU_2013797_0_0_12"/>
<evidence type="ECO:0000313" key="2">
    <source>
        <dbReference type="EMBL" id="AEV28017.1"/>
    </source>
</evidence>
<dbReference type="Proteomes" id="UP000005632">
    <property type="component" value="Chromosome"/>
</dbReference>
<evidence type="ECO:0000313" key="3">
    <source>
        <dbReference type="Proteomes" id="UP000005632"/>
    </source>
</evidence>
<organism evidence="2 3">
    <name type="scientific">Sphaerochaeta pleomorpha (strain ATCC BAA-1885 / DSM 22778 / Grapes)</name>
    <dbReference type="NCBI Taxonomy" id="158190"/>
    <lineage>
        <taxon>Bacteria</taxon>
        <taxon>Pseudomonadati</taxon>
        <taxon>Spirochaetota</taxon>
        <taxon>Spirochaetia</taxon>
        <taxon>Spirochaetales</taxon>
        <taxon>Sphaerochaetaceae</taxon>
        <taxon>Sphaerochaeta</taxon>
    </lineage>
</organism>
<sequence>MKVKPKKNRRNRHSFLFFLMVLLFCFFYFPSCGIYHSAPALPPFEENPVWSGPMLSDAENVRVYFVPKKTTITFNTKEIDTNVNLLLNEYRESGSVEGEAIEELSVQVPEPGSYVLVIKKTSL</sequence>
<dbReference type="STRING" id="158190.SpiGrapes_0153"/>
<proteinExistence type="predicted"/>
<evidence type="ECO:0000256" key="1">
    <source>
        <dbReference type="SAM" id="Phobius"/>
    </source>
</evidence>
<dbReference type="AlphaFoldDB" id="G8QTQ2"/>
<reference evidence="2 3" key="1">
    <citation type="submission" date="2011-11" db="EMBL/GenBank/DDBJ databases">
        <title>Complete sequence of Spirochaeta sp. grapes.</title>
        <authorList>
            <consortium name="US DOE Joint Genome Institute"/>
            <person name="Lucas S."/>
            <person name="Han J."/>
            <person name="Lapidus A."/>
            <person name="Cheng J.-F."/>
            <person name="Goodwin L."/>
            <person name="Pitluck S."/>
            <person name="Peters L."/>
            <person name="Ovchinnikova G."/>
            <person name="Munk A.C."/>
            <person name="Detter J.C."/>
            <person name="Han C."/>
            <person name="Tapia R."/>
            <person name="Land M."/>
            <person name="Hauser L."/>
            <person name="Kyrpides N."/>
            <person name="Ivanova N."/>
            <person name="Pagani I."/>
            <person name="Ritalahtilisa K."/>
            <person name="Loeffler F."/>
            <person name="Woyke T."/>
        </authorList>
    </citation>
    <scope>NUCLEOTIDE SEQUENCE [LARGE SCALE GENOMIC DNA]</scope>
    <source>
        <strain evidence="3">ATCC BAA-1885 / DSM 22778 / Grapes</strain>
    </source>
</reference>
<feature type="transmembrane region" description="Helical" evidence="1">
    <location>
        <begin position="12"/>
        <end position="29"/>
    </location>
</feature>